<dbReference type="GeneID" id="117232722"/>
<dbReference type="InterPro" id="IPR001650">
    <property type="entry name" value="Helicase_C-like"/>
</dbReference>
<evidence type="ECO:0000256" key="7">
    <source>
        <dbReference type="RuleBase" id="RU365068"/>
    </source>
</evidence>
<dbReference type="SMART" id="SM00487">
    <property type="entry name" value="DEXDc"/>
    <property type="match status" value="1"/>
</dbReference>
<dbReference type="Pfam" id="PF00270">
    <property type="entry name" value="DEAD"/>
    <property type="match status" value="1"/>
</dbReference>
<dbReference type="PROSITE" id="PS51195">
    <property type="entry name" value="Q_MOTIF"/>
    <property type="match status" value="1"/>
</dbReference>
<dbReference type="Gene3D" id="3.40.50.300">
    <property type="entry name" value="P-loop containing nucleotide triphosphate hydrolases"/>
    <property type="match status" value="2"/>
</dbReference>
<dbReference type="SUPFAM" id="SSF52540">
    <property type="entry name" value="P-loop containing nucleoside triphosphate hydrolases"/>
    <property type="match status" value="2"/>
</dbReference>
<dbReference type="GO" id="GO:0003724">
    <property type="term" value="F:RNA helicase activity"/>
    <property type="evidence" value="ECO:0007669"/>
    <property type="project" value="UniProtKB-EC"/>
</dbReference>
<keyword evidence="8" id="KW-0175">Coiled coil</keyword>
<dbReference type="GO" id="GO:0005524">
    <property type="term" value="F:ATP binding"/>
    <property type="evidence" value="ECO:0007669"/>
    <property type="project" value="UniProtKB-UniRule"/>
</dbReference>
<evidence type="ECO:0000256" key="8">
    <source>
        <dbReference type="SAM" id="Coils"/>
    </source>
</evidence>
<accession>A0A6J3K7Q0</accession>
<dbReference type="GO" id="GO:0016787">
    <property type="term" value="F:hydrolase activity"/>
    <property type="evidence" value="ECO:0007669"/>
    <property type="project" value="UniProtKB-KW"/>
</dbReference>
<keyword evidence="13" id="KW-1185">Reference proteome</keyword>
<feature type="coiled-coil region" evidence="8">
    <location>
        <begin position="642"/>
        <end position="697"/>
    </location>
</feature>
<dbReference type="InterPro" id="IPR014014">
    <property type="entry name" value="RNA_helicase_DEAD_Q_motif"/>
</dbReference>
<evidence type="ECO:0000259" key="10">
    <source>
        <dbReference type="PROSITE" id="PS51192"/>
    </source>
</evidence>
<dbReference type="CDD" id="cd17946">
    <property type="entry name" value="DEADc_DDX24"/>
    <property type="match status" value="1"/>
</dbReference>
<comment type="function">
    <text evidence="7">RNA helicase.</text>
</comment>
<feature type="domain" description="Helicase ATP-binding" evidence="10">
    <location>
        <begin position="192"/>
        <end position="444"/>
    </location>
</feature>
<dbReference type="PROSITE" id="PS51194">
    <property type="entry name" value="HELICASE_CTER"/>
    <property type="match status" value="1"/>
</dbReference>
<protein>
    <recommendedName>
        <fullName evidence="7">ATP-dependent RNA helicase</fullName>
        <ecNumber evidence="7">3.6.4.13</ecNumber>
    </recommendedName>
</protein>
<name>A0A6J3K7Q0_9HYME</name>
<dbReference type="PROSITE" id="PS51192">
    <property type="entry name" value="HELICASE_ATP_BIND_1"/>
    <property type="match status" value="1"/>
</dbReference>
<dbReference type="KEGG" id="bvk:117232722"/>
<dbReference type="AlphaFoldDB" id="A0A6J3K7Q0"/>
<evidence type="ECO:0000256" key="9">
    <source>
        <dbReference type="SAM" id="MobiDB-lite"/>
    </source>
</evidence>
<dbReference type="EC" id="3.6.4.13" evidence="7"/>
<comment type="domain">
    <text evidence="7">The Q motif is unique to and characteristic of the DEAD box family of RNA helicases and controls ATP binding and hydrolysis.</text>
</comment>
<evidence type="ECO:0000256" key="2">
    <source>
        <dbReference type="ARBA" id="ARBA00022801"/>
    </source>
</evidence>
<sequence length="787" mass="89826">MYVPIYIVSDKSVSVIAMPKKRHDNLSGWKPLKLEGSIFAGNVEDLIGIEELTDYKLTKENNKTKILIHNVETSSKEVKVSPKRKHSHVWVENDIDANEPLLKKAKKTKSPEKKLEGRNAKKIPKCLSSKNGLDIGPNNNNQFSNDCNKDKNDVYDIDAQRWYMLGVPTPVIKALKDQQFHEPTPIQALTLPPAILGHRDILGAAETGSGKTLAFGIPIINGILELKNKQSQQSDMEFGKEITGITKNKGWICSENKMVENDNSSSESDYEEHIEGLNKNGIGCVRVINNVKMSKTQNYTKPLYALILTPTRELAIQIKDHLTKAVKYTDIKVAVVLGGMAAVKQERILSKGPEIVIATPGRLWELIQQGNPHLSKVDSIKYLAIDETDRMLEKGHFQELQQLLEKINMNEKKMEERQTFVFSATLTMVHDIPEYLEKKKRKHTKSKIQKLTPAQKLQKIMELVGIKNPKIIDVTKKSGTATNLTECRIACTIDHKDYYLYYFLKRYTGRTLVFCNSIGCVKRLATLLGILDCKPLPLHASMQQRQRLKNLERFQADENGLLIATDVAARGLDIPNVEHVIHYQVPRTSESYVHRSGRTARAQKDGITVLMMEPSEKEYYSKLCKTLGRTEDLPMFPVVDRLLIATKERVEIAREIDKLELKCRRDNSKKGWLRKAVEEMDLVLEEDEENLAAEMEETATLKYQLKKKKHQLASLMSKVLFPKGFSGKYPDVNIEYKLNDDNQKAIDVMKKVIEEIPKKKKERNKKPHIKRSSFKTKILRKKNRNKV</sequence>
<dbReference type="PANTHER" id="PTHR24031">
    <property type="entry name" value="RNA HELICASE"/>
    <property type="match status" value="1"/>
</dbReference>
<gene>
    <name evidence="14" type="primary">LOC117232722</name>
</gene>
<dbReference type="InterPro" id="IPR027417">
    <property type="entry name" value="P-loop_NTPase"/>
</dbReference>
<keyword evidence="2 7" id="KW-0378">Hydrolase</keyword>
<dbReference type="InterPro" id="IPR011545">
    <property type="entry name" value="DEAD/DEAH_box_helicase_dom"/>
</dbReference>
<feature type="domain" description="Helicase C-terminal" evidence="11">
    <location>
        <begin position="499"/>
        <end position="644"/>
    </location>
</feature>
<dbReference type="GO" id="GO:0003723">
    <property type="term" value="F:RNA binding"/>
    <property type="evidence" value="ECO:0007669"/>
    <property type="project" value="UniProtKB-UniRule"/>
</dbReference>
<keyword evidence="5 7" id="KW-0694">RNA-binding</keyword>
<keyword evidence="3 7" id="KW-0347">Helicase</keyword>
<evidence type="ECO:0000256" key="6">
    <source>
        <dbReference type="PROSITE-ProRule" id="PRU00552"/>
    </source>
</evidence>
<proteinExistence type="inferred from homology"/>
<reference evidence="14" key="1">
    <citation type="submission" date="2025-08" db="UniProtKB">
        <authorList>
            <consortium name="RefSeq"/>
        </authorList>
    </citation>
    <scope>IDENTIFICATION</scope>
    <source>
        <tissue evidence="14">Muscle</tissue>
    </source>
</reference>
<feature type="region of interest" description="Disordered" evidence="9">
    <location>
        <begin position="759"/>
        <end position="787"/>
    </location>
</feature>
<evidence type="ECO:0000313" key="13">
    <source>
        <dbReference type="Proteomes" id="UP000504631"/>
    </source>
</evidence>
<comment type="catalytic activity">
    <reaction evidence="7">
        <text>ATP + H2O = ADP + phosphate + H(+)</text>
        <dbReference type="Rhea" id="RHEA:13065"/>
        <dbReference type="ChEBI" id="CHEBI:15377"/>
        <dbReference type="ChEBI" id="CHEBI:15378"/>
        <dbReference type="ChEBI" id="CHEBI:30616"/>
        <dbReference type="ChEBI" id="CHEBI:43474"/>
        <dbReference type="ChEBI" id="CHEBI:456216"/>
        <dbReference type="EC" id="3.6.4.13"/>
    </reaction>
</comment>
<evidence type="ECO:0000256" key="5">
    <source>
        <dbReference type="ARBA" id="ARBA00022884"/>
    </source>
</evidence>
<evidence type="ECO:0000256" key="4">
    <source>
        <dbReference type="ARBA" id="ARBA00022840"/>
    </source>
</evidence>
<evidence type="ECO:0000259" key="12">
    <source>
        <dbReference type="PROSITE" id="PS51195"/>
    </source>
</evidence>
<evidence type="ECO:0000256" key="1">
    <source>
        <dbReference type="ARBA" id="ARBA00022741"/>
    </source>
</evidence>
<dbReference type="SMART" id="SM00490">
    <property type="entry name" value="HELICc"/>
    <property type="match status" value="1"/>
</dbReference>
<organism evidence="13 14">
    <name type="scientific">Bombus vosnesenskii</name>
    <dbReference type="NCBI Taxonomy" id="207650"/>
    <lineage>
        <taxon>Eukaryota</taxon>
        <taxon>Metazoa</taxon>
        <taxon>Ecdysozoa</taxon>
        <taxon>Arthropoda</taxon>
        <taxon>Hexapoda</taxon>
        <taxon>Insecta</taxon>
        <taxon>Pterygota</taxon>
        <taxon>Neoptera</taxon>
        <taxon>Endopterygota</taxon>
        <taxon>Hymenoptera</taxon>
        <taxon>Apocrita</taxon>
        <taxon>Aculeata</taxon>
        <taxon>Apoidea</taxon>
        <taxon>Anthophila</taxon>
        <taxon>Apidae</taxon>
        <taxon>Bombus</taxon>
        <taxon>Pyrobombus</taxon>
    </lineage>
</organism>
<evidence type="ECO:0000313" key="14">
    <source>
        <dbReference type="RefSeq" id="XP_033348194.1"/>
    </source>
</evidence>
<comment type="similarity">
    <text evidence="7">Belongs to the DEAD box helicase family.</text>
</comment>
<evidence type="ECO:0000259" key="11">
    <source>
        <dbReference type="PROSITE" id="PS51194"/>
    </source>
</evidence>
<dbReference type="InterPro" id="IPR014001">
    <property type="entry name" value="Helicase_ATP-bd"/>
</dbReference>
<feature type="domain" description="DEAD-box RNA helicase Q" evidence="12">
    <location>
        <begin position="160"/>
        <end position="188"/>
    </location>
</feature>
<feature type="short sequence motif" description="Q motif" evidence="6">
    <location>
        <begin position="160"/>
        <end position="188"/>
    </location>
</feature>
<dbReference type="CDD" id="cd18787">
    <property type="entry name" value="SF2_C_DEAD"/>
    <property type="match status" value="1"/>
</dbReference>
<evidence type="ECO:0000256" key="3">
    <source>
        <dbReference type="ARBA" id="ARBA00022806"/>
    </source>
</evidence>
<dbReference type="Proteomes" id="UP000504631">
    <property type="component" value="Unplaced"/>
</dbReference>
<keyword evidence="1 7" id="KW-0547">Nucleotide-binding</keyword>
<keyword evidence="4 7" id="KW-0067">ATP-binding</keyword>
<dbReference type="Pfam" id="PF00271">
    <property type="entry name" value="Helicase_C"/>
    <property type="match status" value="1"/>
</dbReference>
<dbReference type="RefSeq" id="XP_033348194.1">
    <property type="nucleotide sequence ID" value="XM_033492303.1"/>
</dbReference>